<evidence type="ECO:0000313" key="2">
    <source>
        <dbReference type="Proteomes" id="UP000783037"/>
    </source>
</evidence>
<proteinExistence type="predicted"/>
<organism evidence="1 2">
    <name type="scientific">Methanobrevibacter thaueri</name>
    <dbReference type="NCBI Taxonomy" id="190975"/>
    <lineage>
        <taxon>Archaea</taxon>
        <taxon>Methanobacteriati</taxon>
        <taxon>Methanobacteriota</taxon>
        <taxon>Methanomada group</taxon>
        <taxon>Methanobacteria</taxon>
        <taxon>Methanobacteriales</taxon>
        <taxon>Methanobacteriaceae</taxon>
        <taxon>Methanobrevibacter</taxon>
    </lineage>
</organism>
<gene>
    <name evidence="1" type="ORF">E7Z79_00785</name>
</gene>
<evidence type="ECO:0000313" key="1">
    <source>
        <dbReference type="EMBL" id="MBE6500957.1"/>
    </source>
</evidence>
<dbReference type="RefSeq" id="WP_303738080.1">
    <property type="nucleotide sequence ID" value="NZ_SUTK01000002.1"/>
</dbReference>
<protein>
    <recommendedName>
        <fullName evidence="3">ArCR</fullName>
    </recommendedName>
</protein>
<sequence length="267" mass="30341">MKSSIANYLNGKFDPIVLIKTNEKPDDIKGPKEGRGGCVMSFVAQCIAKRKAFVFGRENGTCGGIWPGFGWGDGFATEEAKEFQATFLSKGADSAKDRDEYLKKLESRPMHIREMFTEGERIYEDFETAYGHISSRPIYDSEDYVVFKPLEELEEGEIPDSVIFTVNAFELMLLLQLDGSHRVESNYVCVPQSSACQLIGCFTFEQAESEDPHMLLGPVDLAARKHMKHFIPNDYVTLTMPWNLFLKLEKLSEDSLFQSHLFKDFDK</sequence>
<name>A0A8T3VAI3_9EURY</name>
<dbReference type="Proteomes" id="UP000783037">
    <property type="component" value="Unassembled WGS sequence"/>
</dbReference>
<dbReference type="AlphaFoldDB" id="A0A8T3VAI3"/>
<accession>A0A8T3VAI3</accession>
<evidence type="ECO:0008006" key="3">
    <source>
        <dbReference type="Google" id="ProtNLM"/>
    </source>
</evidence>
<dbReference type="EMBL" id="SUTK01000002">
    <property type="protein sequence ID" value="MBE6500957.1"/>
    <property type="molecule type" value="Genomic_DNA"/>
</dbReference>
<reference evidence="1" key="1">
    <citation type="submission" date="2019-04" db="EMBL/GenBank/DDBJ databases">
        <title>Evolution of Biomass-Degrading Anaerobic Consortia Revealed by Metagenomics.</title>
        <authorList>
            <person name="Peng X."/>
        </authorList>
    </citation>
    <scope>NUCLEOTIDE SEQUENCE</scope>
    <source>
        <strain evidence="1">SIG18</strain>
    </source>
</reference>
<comment type="caution">
    <text evidence="1">The sequence shown here is derived from an EMBL/GenBank/DDBJ whole genome shotgun (WGS) entry which is preliminary data.</text>
</comment>
<dbReference type="Pfam" id="PF02596">
    <property type="entry name" value="DUF169"/>
    <property type="match status" value="1"/>
</dbReference>
<dbReference type="InterPro" id="IPR003748">
    <property type="entry name" value="DUF169"/>
</dbReference>